<dbReference type="OrthoDB" id="9771198at2"/>
<dbReference type="AlphaFoldDB" id="A0A3D9IR10"/>
<organism evidence="7 8">
    <name type="scientific">Cohnella lupini</name>
    <dbReference type="NCBI Taxonomy" id="1294267"/>
    <lineage>
        <taxon>Bacteria</taxon>
        <taxon>Bacillati</taxon>
        <taxon>Bacillota</taxon>
        <taxon>Bacilli</taxon>
        <taxon>Bacillales</taxon>
        <taxon>Paenibacillaceae</taxon>
        <taxon>Cohnella</taxon>
    </lineage>
</organism>
<dbReference type="PROSITE" id="PS50801">
    <property type="entry name" value="STAS"/>
    <property type="match status" value="1"/>
</dbReference>
<dbReference type="InterPro" id="IPR036513">
    <property type="entry name" value="STAS_dom_sf"/>
</dbReference>
<feature type="transmembrane region" description="Helical" evidence="5">
    <location>
        <begin position="118"/>
        <end position="138"/>
    </location>
</feature>
<evidence type="ECO:0000256" key="1">
    <source>
        <dbReference type="ARBA" id="ARBA00004141"/>
    </source>
</evidence>
<evidence type="ECO:0000313" key="7">
    <source>
        <dbReference type="EMBL" id="RED63949.1"/>
    </source>
</evidence>
<keyword evidence="8" id="KW-1185">Reference proteome</keyword>
<feature type="transmembrane region" description="Helical" evidence="5">
    <location>
        <begin position="144"/>
        <end position="160"/>
    </location>
</feature>
<feature type="transmembrane region" description="Helical" evidence="5">
    <location>
        <begin position="257"/>
        <end position="278"/>
    </location>
</feature>
<dbReference type="PANTHER" id="PTHR43310:SF1">
    <property type="entry name" value="SULFATE TRANSPORTER YBAR-RELATED"/>
    <property type="match status" value="1"/>
</dbReference>
<dbReference type="Proteomes" id="UP000256869">
    <property type="component" value="Unassembled WGS sequence"/>
</dbReference>
<dbReference type="CDD" id="cd07042">
    <property type="entry name" value="STAS_SulP_like_sulfate_transporter"/>
    <property type="match status" value="1"/>
</dbReference>
<dbReference type="Gene3D" id="3.30.750.24">
    <property type="entry name" value="STAS domain"/>
    <property type="match status" value="1"/>
</dbReference>
<dbReference type="PANTHER" id="PTHR43310">
    <property type="entry name" value="SULFATE TRANSPORTER YBAR-RELATED"/>
    <property type="match status" value="1"/>
</dbReference>
<feature type="transmembrane region" description="Helical" evidence="5">
    <location>
        <begin position="215"/>
        <end position="236"/>
    </location>
</feature>
<feature type="transmembrane region" description="Helical" evidence="5">
    <location>
        <begin position="290"/>
        <end position="308"/>
    </location>
</feature>
<feature type="transmembrane region" description="Helical" evidence="5">
    <location>
        <begin position="172"/>
        <end position="195"/>
    </location>
</feature>
<dbReference type="InterPro" id="IPR002645">
    <property type="entry name" value="STAS_dom"/>
</dbReference>
<dbReference type="InterPro" id="IPR052706">
    <property type="entry name" value="Membrane-Transporter-like"/>
</dbReference>
<feature type="domain" description="STAS" evidence="6">
    <location>
        <begin position="387"/>
        <end position="467"/>
    </location>
</feature>
<evidence type="ECO:0000256" key="3">
    <source>
        <dbReference type="ARBA" id="ARBA00022989"/>
    </source>
</evidence>
<name>A0A3D9IR10_9BACL</name>
<keyword evidence="3 5" id="KW-1133">Transmembrane helix</keyword>
<keyword evidence="2 5" id="KW-0812">Transmembrane</keyword>
<feature type="transmembrane region" description="Helical" evidence="5">
    <location>
        <begin position="315"/>
        <end position="337"/>
    </location>
</feature>
<dbReference type="Pfam" id="PF01740">
    <property type="entry name" value="STAS"/>
    <property type="match status" value="1"/>
</dbReference>
<evidence type="ECO:0000256" key="2">
    <source>
        <dbReference type="ARBA" id="ARBA00022692"/>
    </source>
</evidence>
<dbReference type="RefSeq" id="WP_115992051.1">
    <property type="nucleotide sequence ID" value="NZ_QRDY01000003.1"/>
</dbReference>
<sequence>MLDRLRISWFSNIRADVLAGITTVLALIPDSLAFAFIAGVNPMISIYSTICILVLISIFGGRPAMVSSTAGSMAVLMTALVAQHGVEYLFAATILTGVIQLAMGLFKMGRWMSFVPHSVITGFINSLAILIFISQLRYFEGQSWLMYAMVVATLAIIYILPKFTKSVPSPLVAVGFMTVTVVFTHLNLSTVGDLANIEPTVPFLHIPNIPFTLDTLWILLPTAFSLAIVGYSETLLTQTIIDEMTEKKTSKDKEMKGQGIANTVTGFFGGMAGCALIAESAINVKVGGRGRLSTLVAGLVLLLLVFVLDDVLNSIPIAALVGVMMMVCIEIFDWNYFRTIRSKPAAHTAIMLITVAIVVATHDLAIGVIVGVLFSVLVYAYRSATQLQIKEEQNGDEKVYRVTGQLFFVSSDKLLDRIDFNDDHDKICLDLSATHVWDHSASKTLDKIVERLSAKGKRVRVKYKTAS</sequence>
<dbReference type="InterPro" id="IPR011547">
    <property type="entry name" value="SLC26A/SulP_dom"/>
</dbReference>
<dbReference type="Pfam" id="PF00916">
    <property type="entry name" value="Sulfate_transp"/>
    <property type="match status" value="2"/>
</dbReference>
<dbReference type="GO" id="GO:0016020">
    <property type="term" value="C:membrane"/>
    <property type="evidence" value="ECO:0007669"/>
    <property type="project" value="UniProtKB-SubCell"/>
</dbReference>
<comment type="subcellular location">
    <subcellularLocation>
        <location evidence="1">Membrane</location>
        <topology evidence="1">Multi-pass membrane protein</topology>
    </subcellularLocation>
</comment>
<evidence type="ECO:0000259" key="6">
    <source>
        <dbReference type="PROSITE" id="PS50801"/>
    </source>
</evidence>
<dbReference type="EMBL" id="QRDY01000003">
    <property type="protein sequence ID" value="RED63949.1"/>
    <property type="molecule type" value="Genomic_DNA"/>
</dbReference>
<accession>A0A3D9IR10</accession>
<feature type="transmembrane region" description="Helical" evidence="5">
    <location>
        <begin position="7"/>
        <end position="28"/>
    </location>
</feature>
<feature type="transmembrane region" description="Helical" evidence="5">
    <location>
        <begin position="34"/>
        <end position="56"/>
    </location>
</feature>
<reference evidence="7 8" key="1">
    <citation type="submission" date="2018-07" db="EMBL/GenBank/DDBJ databases">
        <title>Genomic Encyclopedia of Type Strains, Phase III (KMG-III): the genomes of soil and plant-associated and newly described type strains.</title>
        <authorList>
            <person name="Whitman W."/>
        </authorList>
    </citation>
    <scope>NUCLEOTIDE SEQUENCE [LARGE SCALE GENOMIC DNA]</scope>
    <source>
        <strain evidence="7 8">CECT 8236</strain>
    </source>
</reference>
<comment type="caution">
    <text evidence="7">The sequence shown here is derived from an EMBL/GenBank/DDBJ whole genome shotgun (WGS) entry which is preliminary data.</text>
</comment>
<keyword evidence="4 5" id="KW-0472">Membrane</keyword>
<evidence type="ECO:0000256" key="4">
    <source>
        <dbReference type="ARBA" id="ARBA00023136"/>
    </source>
</evidence>
<gene>
    <name evidence="7" type="ORF">DFP95_103190</name>
</gene>
<dbReference type="SUPFAM" id="SSF52091">
    <property type="entry name" value="SpoIIaa-like"/>
    <property type="match status" value="1"/>
</dbReference>
<evidence type="ECO:0000256" key="5">
    <source>
        <dbReference type="SAM" id="Phobius"/>
    </source>
</evidence>
<proteinExistence type="predicted"/>
<protein>
    <submittedName>
        <fullName evidence="7">SulP family sulfate permease</fullName>
    </submittedName>
</protein>
<feature type="transmembrane region" description="Helical" evidence="5">
    <location>
        <begin position="349"/>
        <end position="381"/>
    </location>
</feature>
<evidence type="ECO:0000313" key="8">
    <source>
        <dbReference type="Proteomes" id="UP000256869"/>
    </source>
</evidence>